<proteinExistence type="predicted"/>
<accession>A0A1I3R2A6</accession>
<sequence length="120" mass="13079">MGSSPTANPPRQTGKQAPLGVKIICVLGVLASILTLFVSLQIMTSGGQFAGLGLLFLALTGAYLVVIYGLWTVQPWGWTWGMIVFVFGAVMDLFQGEVLSLLISLVIIAYLYSKRDYYRD</sequence>
<dbReference type="RefSeq" id="WP_005577036.1">
    <property type="nucleotide sequence ID" value="NZ_FORO01000027.1"/>
</dbReference>
<evidence type="ECO:0000313" key="3">
    <source>
        <dbReference type="Proteomes" id="UP000182829"/>
    </source>
</evidence>
<feature type="transmembrane region" description="Helical" evidence="1">
    <location>
        <begin position="83"/>
        <end position="112"/>
    </location>
</feature>
<keyword evidence="1" id="KW-0472">Membrane</keyword>
<keyword evidence="1" id="KW-1133">Transmembrane helix</keyword>
<protein>
    <submittedName>
        <fullName evidence="2">Uncharacterized protein</fullName>
    </submittedName>
</protein>
<evidence type="ECO:0000313" key="2">
    <source>
        <dbReference type="EMBL" id="SFJ40478.1"/>
    </source>
</evidence>
<dbReference type="GeneID" id="14210308"/>
<keyword evidence="1" id="KW-0812">Transmembrane</keyword>
<gene>
    <name evidence="2" type="ORF">SAMN05443661_12714</name>
</gene>
<dbReference type="AlphaFoldDB" id="A0A1I3R2A6"/>
<organism evidence="2 3">
    <name type="scientific">Natronobacterium gregoryi</name>
    <dbReference type="NCBI Taxonomy" id="44930"/>
    <lineage>
        <taxon>Archaea</taxon>
        <taxon>Methanobacteriati</taxon>
        <taxon>Methanobacteriota</taxon>
        <taxon>Stenosarchaea group</taxon>
        <taxon>Halobacteria</taxon>
        <taxon>Halobacteriales</taxon>
        <taxon>Natrialbaceae</taxon>
        <taxon>Natronobacterium</taxon>
    </lineage>
</organism>
<dbReference type="EMBL" id="FORO01000027">
    <property type="protein sequence ID" value="SFJ40478.1"/>
    <property type="molecule type" value="Genomic_DNA"/>
</dbReference>
<dbReference type="OMA" id="TWGMIVF"/>
<name>A0A1I3R2A6_9EURY</name>
<dbReference type="Proteomes" id="UP000182829">
    <property type="component" value="Unassembled WGS sequence"/>
</dbReference>
<feature type="transmembrane region" description="Helical" evidence="1">
    <location>
        <begin position="52"/>
        <end position="71"/>
    </location>
</feature>
<evidence type="ECO:0000256" key="1">
    <source>
        <dbReference type="SAM" id="Phobius"/>
    </source>
</evidence>
<feature type="transmembrane region" description="Helical" evidence="1">
    <location>
        <begin position="20"/>
        <end position="40"/>
    </location>
</feature>
<dbReference type="OrthoDB" id="269280at2157"/>
<reference evidence="2 3" key="1">
    <citation type="submission" date="2016-10" db="EMBL/GenBank/DDBJ databases">
        <authorList>
            <person name="de Groot N.N."/>
        </authorList>
    </citation>
    <scope>NUCLEOTIDE SEQUENCE [LARGE SCALE GENOMIC DNA]</scope>
    <source>
        <strain evidence="2 3">SP2</strain>
    </source>
</reference>